<gene>
    <name evidence="1" type="ORF">SAMN04489745_3269</name>
</gene>
<dbReference type="AlphaFoldDB" id="A0A1H4VNW6"/>
<evidence type="ECO:0008006" key="3">
    <source>
        <dbReference type="Google" id="ProtNLM"/>
    </source>
</evidence>
<evidence type="ECO:0000313" key="2">
    <source>
        <dbReference type="Proteomes" id="UP000182652"/>
    </source>
</evidence>
<dbReference type="InterPro" id="IPR032710">
    <property type="entry name" value="NTF2-like_dom_sf"/>
</dbReference>
<keyword evidence="2" id="KW-1185">Reference proteome</keyword>
<evidence type="ECO:0000313" key="1">
    <source>
        <dbReference type="EMBL" id="SEC82727.1"/>
    </source>
</evidence>
<protein>
    <recommendedName>
        <fullName evidence="3">SnoaL-like domain-containing protein</fullName>
    </recommendedName>
</protein>
<reference evidence="1 2" key="1">
    <citation type="submission" date="2016-10" db="EMBL/GenBank/DDBJ databases">
        <authorList>
            <person name="de Groot N.N."/>
        </authorList>
    </citation>
    <scope>NUCLEOTIDE SEQUENCE [LARGE SCALE GENOMIC DNA]</scope>
    <source>
        <strain evidence="1 2">DSM 10495</strain>
    </source>
</reference>
<accession>A0A1H4VNW6</accession>
<sequence>MPDETGPQQCWRNLSLLGFSTRWIYAWRALDVETISTLVGENIEFHQSPDGTSEPLRGVAELVAALRAPDFRWDLADAVHLRGLITAENVLVIDYRNDAGISFTESLEFLAGRVSLRRVEVYAP</sequence>
<dbReference type="RefSeq" id="WP_066214890.1">
    <property type="nucleotide sequence ID" value="NZ_FNSN01000004.1"/>
</dbReference>
<dbReference type="SUPFAM" id="SSF54427">
    <property type="entry name" value="NTF2-like"/>
    <property type="match status" value="1"/>
</dbReference>
<dbReference type="Proteomes" id="UP000182652">
    <property type="component" value="Unassembled WGS sequence"/>
</dbReference>
<name>A0A1H4VNW6_9MICC</name>
<proteinExistence type="predicted"/>
<dbReference type="Gene3D" id="3.10.450.50">
    <property type="match status" value="1"/>
</dbReference>
<dbReference type="EMBL" id="FNSN01000004">
    <property type="protein sequence ID" value="SEC82727.1"/>
    <property type="molecule type" value="Genomic_DNA"/>
</dbReference>
<organism evidence="1 2">
    <name type="scientific">Arthrobacter woluwensis</name>
    <dbReference type="NCBI Taxonomy" id="156980"/>
    <lineage>
        <taxon>Bacteria</taxon>
        <taxon>Bacillati</taxon>
        <taxon>Actinomycetota</taxon>
        <taxon>Actinomycetes</taxon>
        <taxon>Micrococcales</taxon>
        <taxon>Micrococcaceae</taxon>
        <taxon>Arthrobacter</taxon>
    </lineage>
</organism>